<dbReference type="AlphaFoldDB" id="A0A8S1QZ99"/>
<dbReference type="EMBL" id="CAJJDN010000125">
    <property type="protein sequence ID" value="CAD8120308.1"/>
    <property type="molecule type" value="Genomic_DNA"/>
</dbReference>
<organism evidence="1 3">
    <name type="scientific">Paramecium sonneborni</name>
    <dbReference type="NCBI Taxonomy" id="65129"/>
    <lineage>
        <taxon>Eukaryota</taxon>
        <taxon>Sar</taxon>
        <taxon>Alveolata</taxon>
        <taxon>Ciliophora</taxon>
        <taxon>Intramacronucleata</taxon>
        <taxon>Oligohymenophorea</taxon>
        <taxon>Peniculida</taxon>
        <taxon>Parameciidae</taxon>
        <taxon>Paramecium</taxon>
    </lineage>
</organism>
<dbReference type="OrthoDB" id="301916at2759"/>
<reference evidence="1" key="1">
    <citation type="submission" date="2021-01" db="EMBL/GenBank/DDBJ databases">
        <authorList>
            <consortium name="Genoscope - CEA"/>
            <person name="William W."/>
        </authorList>
    </citation>
    <scope>NUCLEOTIDE SEQUENCE</scope>
</reference>
<protein>
    <submittedName>
        <fullName evidence="1">Uncharacterized protein</fullName>
    </submittedName>
</protein>
<name>A0A8S1QZ99_9CILI</name>
<sequence>MFFLNKNEKQEILKIKNIGRENEREQKIMLNLVDEVKKQNGKYMKVSQQKKQQLCQMVQREGKKIKEAARILGIKYPTAKTIVFHKRKQRKQKGKTGIRMCGYTEVMEKRVIRLQIISITGNDAKQCKEYTL</sequence>
<dbReference type="Proteomes" id="UP000692954">
    <property type="component" value="Unassembled WGS sequence"/>
</dbReference>
<accession>A0A8S1QZ99</accession>
<evidence type="ECO:0000313" key="2">
    <source>
        <dbReference type="EMBL" id="CAD8120308.1"/>
    </source>
</evidence>
<comment type="caution">
    <text evidence="1">The sequence shown here is derived from an EMBL/GenBank/DDBJ whole genome shotgun (WGS) entry which is preliminary data.</text>
</comment>
<evidence type="ECO:0000313" key="3">
    <source>
        <dbReference type="Proteomes" id="UP000692954"/>
    </source>
</evidence>
<gene>
    <name evidence="1" type="ORF">PSON_ATCC_30995.1.T1250124</name>
    <name evidence="2" type="ORF">PSON_ATCC_30995.1.T1250125</name>
</gene>
<evidence type="ECO:0000313" key="1">
    <source>
        <dbReference type="EMBL" id="CAD8120307.1"/>
    </source>
</evidence>
<keyword evidence="3" id="KW-1185">Reference proteome</keyword>
<dbReference type="EMBL" id="CAJJDN010000125">
    <property type="protein sequence ID" value="CAD8120307.1"/>
    <property type="molecule type" value="Genomic_DNA"/>
</dbReference>
<proteinExistence type="predicted"/>